<protein>
    <submittedName>
        <fullName evidence="1">Uncharacterized protein</fullName>
    </submittedName>
</protein>
<organism evidence="1 2">
    <name type="scientific">Boeremia exigua</name>
    <dbReference type="NCBI Taxonomy" id="749465"/>
    <lineage>
        <taxon>Eukaryota</taxon>
        <taxon>Fungi</taxon>
        <taxon>Dikarya</taxon>
        <taxon>Ascomycota</taxon>
        <taxon>Pezizomycotina</taxon>
        <taxon>Dothideomycetes</taxon>
        <taxon>Pleosporomycetidae</taxon>
        <taxon>Pleosporales</taxon>
        <taxon>Pleosporineae</taxon>
        <taxon>Didymellaceae</taxon>
        <taxon>Boeremia</taxon>
    </lineage>
</organism>
<keyword evidence="2" id="KW-1185">Reference proteome</keyword>
<sequence length="87" mass="10138">MYSRKPEEKQSIVDIVQEFIDWEDLRDVLKTVIIISGPHTSRSDGEWHITVEFTLIGAEPYRDHITCHRVRDLGARGTIWAIGKKEF</sequence>
<gene>
    <name evidence="1" type="ORF">OPT61_g10193</name>
</gene>
<evidence type="ECO:0000313" key="2">
    <source>
        <dbReference type="Proteomes" id="UP001153331"/>
    </source>
</evidence>
<accession>A0ACC2HR42</accession>
<name>A0ACC2HR42_9PLEO</name>
<reference evidence="1" key="1">
    <citation type="submission" date="2022-11" db="EMBL/GenBank/DDBJ databases">
        <title>Genome Sequence of Boeremia exigua.</title>
        <authorList>
            <person name="Buettner E."/>
        </authorList>
    </citation>
    <scope>NUCLEOTIDE SEQUENCE</scope>
    <source>
        <strain evidence="1">CU02</strain>
    </source>
</reference>
<comment type="caution">
    <text evidence="1">The sequence shown here is derived from an EMBL/GenBank/DDBJ whole genome shotgun (WGS) entry which is preliminary data.</text>
</comment>
<evidence type="ECO:0000313" key="1">
    <source>
        <dbReference type="EMBL" id="KAJ8105416.1"/>
    </source>
</evidence>
<dbReference type="Proteomes" id="UP001153331">
    <property type="component" value="Unassembled WGS sequence"/>
</dbReference>
<dbReference type="EMBL" id="JAPHNI010001511">
    <property type="protein sequence ID" value="KAJ8105416.1"/>
    <property type="molecule type" value="Genomic_DNA"/>
</dbReference>
<proteinExistence type="predicted"/>